<dbReference type="Proteomes" id="UP001595925">
    <property type="component" value="Unassembled WGS sequence"/>
</dbReference>
<dbReference type="InterPro" id="IPR007404">
    <property type="entry name" value="YdjM-like"/>
</dbReference>
<proteinExistence type="predicted"/>
<evidence type="ECO:0000256" key="1">
    <source>
        <dbReference type="SAM" id="Phobius"/>
    </source>
</evidence>
<protein>
    <submittedName>
        <fullName evidence="2">Metal-dependent hydrolase</fullName>
    </submittedName>
</protein>
<sequence length="326" mass="33129">MFVGHALLAFALAALAAEWRGWARHRVVALGILAGAFAAIPDVDVVYAVFAMDPAHLVAGSTVRPGAFWGAVDGVHRSMTHSLVVAAVAGPAFGLWARPQTPDRSRTAVRALSLGPLGALVAVAAALEGPAGGAVMAAFAAAGLGVATLARRHADLSPRVVGLAATAGLASHPWGDFLTGQPPALLYPLDADLATERVVLAGDPTLHLLATFALELAVVALAVAVVAHLAGRSPRGLVDRRATLGAGYGAIALVLAPPTIHVAYPFVLSILAVGVVCGLSRPPVALRTEAWRRLEDPLRTLETVSTGLAGVALALGSYAAVYLLAG</sequence>
<dbReference type="Pfam" id="PF04307">
    <property type="entry name" value="YdjM"/>
    <property type="match status" value="1"/>
</dbReference>
<feature type="transmembrane region" description="Helical" evidence="1">
    <location>
        <begin position="79"/>
        <end position="97"/>
    </location>
</feature>
<comment type="caution">
    <text evidence="2">The sequence shown here is derived from an EMBL/GenBank/DDBJ whole genome shotgun (WGS) entry which is preliminary data.</text>
</comment>
<feature type="transmembrane region" description="Helical" evidence="1">
    <location>
        <begin position="206"/>
        <end position="230"/>
    </location>
</feature>
<keyword evidence="3" id="KW-1185">Reference proteome</keyword>
<keyword evidence="1" id="KW-0472">Membrane</keyword>
<organism evidence="2 3">
    <name type="scientific">Saliphagus infecundisoli</name>
    <dbReference type="NCBI Taxonomy" id="1849069"/>
    <lineage>
        <taxon>Archaea</taxon>
        <taxon>Methanobacteriati</taxon>
        <taxon>Methanobacteriota</taxon>
        <taxon>Stenosarchaea group</taxon>
        <taxon>Halobacteria</taxon>
        <taxon>Halobacteriales</taxon>
        <taxon>Natrialbaceae</taxon>
        <taxon>Saliphagus</taxon>
    </lineage>
</organism>
<keyword evidence="2" id="KW-0378">Hydrolase</keyword>
<dbReference type="GO" id="GO:0016787">
    <property type="term" value="F:hydrolase activity"/>
    <property type="evidence" value="ECO:0007669"/>
    <property type="project" value="UniProtKB-KW"/>
</dbReference>
<feature type="transmembrane region" description="Helical" evidence="1">
    <location>
        <begin position="242"/>
        <end position="260"/>
    </location>
</feature>
<evidence type="ECO:0000313" key="3">
    <source>
        <dbReference type="Proteomes" id="UP001595925"/>
    </source>
</evidence>
<gene>
    <name evidence="2" type="ORF">ACFPFO_10145</name>
</gene>
<reference evidence="2 3" key="1">
    <citation type="journal article" date="2019" name="Int. J. Syst. Evol. Microbiol.">
        <title>The Global Catalogue of Microorganisms (GCM) 10K type strain sequencing project: providing services to taxonomists for standard genome sequencing and annotation.</title>
        <authorList>
            <consortium name="The Broad Institute Genomics Platform"/>
            <consortium name="The Broad Institute Genome Sequencing Center for Infectious Disease"/>
            <person name="Wu L."/>
            <person name="Ma J."/>
        </authorList>
    </citation>
    <scope>NUCLEOTIDE SEQUENCE [LARGE SCALE GENOMIC DNA]</scope>
    <source>
        <strain evidence="2 3">CGMCC 1.15824</strain>
    </source>
</reference>
<keyword evidence="1" id="KW-0812">Transmembrane</keyword>
<dbReference type="EMBL" id="JBHSJG010000036">
    <property type="protein sequence ID" value="MFC4988107.1"/>
    <property type="molecule type" value="Genomic_DNA"/>
</dbReference>
<evidence type="ECO:0000313" key="2">
    <source>
        <dbReference type="EMBL" id="MFC4988107.1"/>
    </source>
</evidence>
<accession>A0ABD5QEG0</accession>
<name>A0ABD5QEG0_9EURY</name>
<dbReference type="RefSeq" id="WP_224827008.1">
    <property type="nucleotide sequence ID" value="NZ_JAIVEF010000001.1"/>
</dbReference>
<dbReference type="AlphaFoldDB" id="A0ABD5QEG0"/>
<feature type="transmembrane region" description="Helical" evidence="1">
    <location>
        <begin position="304"/>
        <end position="325"/>
    </location>
</feature>
<keyword evidence="1" id="KW-1133">Transmembrane helix</keyword>